<dbReference type="Proteomes" id="UP000228945">
    <property type="component" value="Chromosome"/>
</dbReference>
<reference evidence="4 5" key="1">
    <citation type="submission" date="2017-10" db="EMBL/GenBank/DDBJ databases">
        <title>Genome sequence of Caulobacter mirabilis FWC38.</title>
        <authorList>
            <person name="Fiebig A."/>
            <person name="Crosson S."/>
        </authorList>
    </citation>
    <scope>NUCLEOTIDE SEQUENCE [LARGE SCALE GENOMIC DNA]</scope>
    <source>
        <strain evidence="4 5">FWC 38</strain>
    </source>
</reference>
<dbReference type="RefSeq" id="WP_099623686.1">
    <property type="nucleotide sequence ID" value="NZ_CP024201.1"/>
</dbReference>
<evidence type="ECO:0000259" key="3">
    <source>
        <dbReference type="Pfam" id="PF03572"/>
    </source>
</evidence>
<feature type="chain" id="PRO_5013770152" description="Tail specific protease domain-containing protein" evidence="2">
    <location>
        <begin position="22"/>
        <end position="506"/>
    </location>
</feature>
<protein>
    <recommendedName>
        <fullName evidence="3">Tail specific protease domain-containing protein</fullName>
    </recommendedName>
</protein>
<feature type="region of interest" description="Disordered" evidence="1">
    <location>
        <begin position="97"/>
        <end position="121"/>
    </location>
</feature>
<organism evidence="4 5">
    <name type="scientific">Caulobacter mirabilis</name>
    <dbReference type="NCBI Taxonomy" id="69666"/>
    <lineage>
        <taxon>Bacteria</taxon>
        <taxon>Pseudomonadati</taxon>
        <taxon>Pseudomonadota</taxon>
        <taxon>Alphaproteobacteria</taxon>
        <taxon>Caulobacterales</taxon>
        <taxon>Caulobacteraceae</taxon>
        <taxon>Caulobacter</taxon>
    </lineage>
</organism>
<gene>
    <name evidence="4" type="ORF">CSW64_19645</name>
</gene>
<dbReference type="EMBL" id="CP024201">
    <property type="protein sequence ID" value="ATQ44438.1"/>
    <property type="molecule type" value="Genomic_DNA"/>
</dbReference>
<dbReference type="Gene3D" id="3.90.226.10">
    <property type="entry name" value="2-enoyl-CoA Hydratase, Chain A, domain 1"/>
    <property type="match status" value="1"/>
</dbReference>
<dbReference type="SUPFAM" id="SSF52096">
    <property type="entry name" value="ClpP/crotonase"/>
    <property type="match status" value="1"/>
</dbReference>
<proteinExistence type="predicted"/>
<feature type="region of interest" description="Disordered" evidence="1">
    <location>
        <begin position="487"/>
        <end position="506"/>
    </location>
</feature>
<feature type="domain" description="Tail specific protease" evidence="3">
    <location>
        <begin position="174"/>
        <end position="463"/>
    </location>
</feature>
<dbReference type="KEGG" id="cmb:CSW64_19645"/>
<evidence type="ECO:0000256" key="1">
    <source>
        <dbReference type="SAM" id="MobiDB-lite"/>
    </source>
</evidence>
<dbReference type="GO" id="GO:0006508">
    <property type="term" value="P:proteolysis"/>
    <property type="evidence" value="ECO:0007669"/>
    <property type="project" value="InterPro"/>
</dbReference>
<sequence length="506" mass="52960">MKTGRPLIVALSLLAASPVPAAESSHTAWRADLDQLEAALEASYANLAWAASPESGVNLPAADRRARAALDAATTEDEARAALRAFAASFRDGHVSELPTLSPAAPPPEPEPETAALDPADPGSGCAALGFAATAPIAFSLPFESLPGFKLAGDGLSTPFRAGEIVAPDGRRIGVVRIQNFRPAPFPDVCRRAWADLTAAGKPITVGNLRTGARDAWLAALAEQLRQFRTDGVQSVIVDVGGNSGGNDSGDWMARLFTDRPVASARLLMVAGPQASTYLDEETDALDEALKAASAPETKVALRRALDAVSASRKALAKPTCDLSWVWREQRPWRPEACNRLVGVGFAGGQLSDAPPGTFADRAAAGALSSVTTVDRWRGAWTGPVYVLTNGKTYSSAEMFAAVMRDNGVAKTIGDRTGGAGCGFMTDETPVTLAATRLRFRMPDCARLRADGTDEVAGVRPDLPLPPREGESERARAMRALRAVSADLAAAPSSPAAGHARPAARR</sequence>
<feature type="signal peptide" evidence="2">
    <location>
        <begin position="1"/>
        <end position="21"/>
    </location>
</feature>
<evidence type="ECO:0000256" key="2">
    <source>
        <dbReference type="SAM" id="SignalP"/>
    </source>
</evidence>
<evidence type="ECO:0000313" key="4">
    <source>
        <dbReference type="EMBL" id="ATQ44438.1"/>
    </source>
</evidence>
<dbReference type="GO" id="GO:0008236">
    <property type="term" value="F:serine-type peptidase activity"/>
    <property type="evidence" value="ECO:0007669"/>
    <property type="project" value="InterPro"/>
</dbReference>
<dbReference type="OrthoDB" id="7210007at2"/>
<dbReference type="AlphaFoldDB" id="A0A2D2B2I8"/>
<dbReference type="Pfam" id="PF03572">
    <property type="entry name" value="Peptidase_S41"/>
    <property type="match status" value="1"/>
</dbReference>
<dbReference type="GO" id="GO:0004175">
    <property type="term" value="F:endopeptidase activity"/>
    <property type="evidence" value="ECO:0007669"/>
    <property type="project" value="TreeGrafter"/>
</dbReference>
<accession>A0A2D2B2I8</accession>
<dbReference type="InterPro" id="IPR005151">
    <property type="entry name" value="Tail-specific_protease"/>
</dbReference>
<dbReference type="PANTHER" id="PTHR32060">
    <property type="entry name" value="TAIL-SPECIFIC PROTEASE"/>
    <property type="match status" value="1"/>
</dbReference>
<name>A0A2D2B2I8_9CAUL</name>
<dbReference type="InterPro" id="IPR029045">
    <property type="entry name" value="ClpP/crotonase-like_dom_sf"/>
</dbReference>
<evidence type="ECO:0000313" key="5">
    <source>
        <dbReference type="Proteomes" id="UP000228945"/>
    </source>
</evidence>
<dbReference type="PANTHER" id="PTHR32060:SF22">
    <property type="entry name" value="CARBOXYL-TERMINAL-PROCESSING PEPTIDASE 3, CHLOROPLASTIC"/>
    <property type="match status" value="1"/>
</dbReference>
<keyword evidence="2" id="KW-0732">Signal</keyword>
<keyword evidence="5" id="KW-1185">Reference proteome</keyword>